<dbReference type="AlphaFoldDB" id="A0AAD7T3K6"/>
<feature type="compositionally biased region" description="Gly residues" evidence="1">
    <location>
        <begin position="38"/>
        <end position="50"/>
    </location>
</feature>
<protein>
    <submittedName>
        <fullName evidence="2">Uncharacterized protein</fullName>
    </submittedName>
</protein>
<feature type="region of interest" description="Disordered" evidence="1">
    <location>
        <begin position="21"/>
        <end position="55"/>
    </location>
</feature>
<reference evidence="2" key="1">
    <citation type="journal article" date="2023" name="Science">
        <title>Genome structures resolve the early diversification of teleost fishes.</title>
        <authorList>
            <person name="Parey E."/>
            <person name="Louis A."/>
            <person name="Montfort J."/>
            <person name="Bouchez O."/>
            <person name="Roques C."/>
            <person name="Iampietro C."/>
            <person name="Lluch J."/>
            <person name="Castinel A."/>
            <person name="Donnadieu C."/>
            <person name="Desvignes T."/>
            <person name="Floi Bucao C."/>
            <person name="Jouanno E."/>
            <person name="Wen M."/>
            <person name="Mejri S."/>
            <person name="Dirks R."/>
            <person name="Jansen H."/>
            <person name="Henkel C."/>
            <person name="Chen W.J."/>
            <person name="Zahm M."/>
            <person name="Cabau C."/>
            <person name="Klopp C."/>
            <person name="Thompson A.W."/>
            <person name="Robinson-Rechavi M."/>
            <person name="Braasch I."/>
            <person name="Lecointre G."/>
            <person name="Bobe J."/>
            <person name="Postlethwait J.H."/>
            <person name="Berthelot C."/>
            <person name="Roest Crollius H."/>
            <person name="Guiguen Y."/>
        </authorList>
    </citation>
    <scope>NUCLEOTIDE SEQUENCE</scope>
    <source>
        <strain evidence="2">NC1722</strain>
    </source>
</reference>
<organism evidence="2 3">
    <name type="scientific">Aldrovandia affinis</name>
    <dbReference type="NCBI Taxonomy" id="143900"/>
    <lineage>
        <taxon>Eukaryota</taxon>
        <taxon>Metazoa</taxon>
        <taxon>Chordata</taxon>
        <taxon>Craniata</taxon>
        <taxon>Vertebrata</taxon>
        <taxon>Euteleostomi</taxon>
        <taxon>Actinopterygii</taxon>
        <taxon>Neopterygii</taxon>
        <taxon>Teleostei</taxon>
        <taxon>Notacanthiformes</taxon>
        <taxon>Halosauridae</taxon>
        <taxon>Aldrovandia</taxon>
    </lineage>
</organism>
<evidence type="ECO:0000313" key="3">
    <source>
        <dbReference type="Proteomes" id="UP001221898"/>
    </source>
</evidence>
<comment type="caution">
    <text evidence="2">The sequence shown here is derived from an EMBL/GenBank/DDBJ whole genome shotgun (WGS) entry which is preliminary data.</text>
</comment>
<gene>
    <name evidence="2" type="ORF">AAFF_G00064070</name>
</gene>
<evidence type="ECO:0000256" key="1">
    <source>
        <dbReference type="SAM" id="MobiDB-lite"/>
    </source>
</evidence>
<name>A0AAD7T3K6_9TELE</name>
<keyword evidence="3" id="KW-1185">Reference proteome</keyword>
<sequence length="89" mass="9322">MSFTGLIQASAVLIPRGEDASPIRVSSECQRRSSDARSGGGPGHCEGSAGGARMRSATVPRWPGLSYSSWETSEGAFGTDAAFSAGRWW</sequence>
<proteinExistence type="predicted"/>
<accession>A0AAD7T3K6</accession>
<dbReference type="Proteomes" id="UP001221898">
    <property type="component" value="Unassembled WGS sequence"/>
</dbReference>
<evidence type="ECO:0000313" key="2">
    <source>
        <dbReference type="EMBL" id="KAJ8413809.1"/>
    </source>
</evidence>
<dbReference type="EMBL" id="JAINUG010000014">
    <property type="protein sequence ID" value="KAJ8413809.1"/>
    <property type="molecule type" value="Genomic_DNA"/>
</dbReference>